<dbReference type="InterPro" id="IPR044946">
    <property type="entry name" value="Restrct_endonuc_typeI_TRD_sf"/>
</dbReference>
<dbReference type="GO" id="GO:0004519">
    <property type="term" value="F:endonuclease activity"/>
    <property type="evidence" value="ECO:0007669"/>
    <property type="project" value="UniProtKB-KW"/>
</dbReference>
<sequence>MKQGWEIKKLGDVCELITKGTTPTSLGFHFTDEGVNFIKVESLTESGQIIPKKVAYISEDCHESLKRSQLKVNDILFSIAGALGRIGIVNKEIVPANTNQALAIIRLANDSGILVSFLAKYFTSNKIVEEIENLKGGAAQQNLSLGQLNNLSISIPPLPEQQNIVAILDEAFTAINKAKANAQQNLKNAKELFESYFQNIFEKKGQDWIDTCLKSEIELITGFAFKSKNYTELDDDIVLLRGDNIMQGNFRWDDVKRWKKSEYDDFKKYQLKEHDIVLAMDRPWVKAGLKCARLSKFDLPALLLQRTACLRNKSKIDNTFLYYLVKSKGFMNHLLEVQTGIGVPHISGQQILSFCFFKPPLLQQQTIVQKLDALNKETKKLEAIYQQKINDLEELKKSILQKAFAGELKTTKELV</sequence>
<reference evidence="6 7" key="1">
    <citation type="submission" date="2024-04" db="EMBL/GenBank/DDBJ databases">
        <title>New Clade of Flavobacterium.</title>
        <authorList>
            <person name="Matos L."/>
            <person name="Proenca D.N."/>
            <person name="Fransisco R.M."/>
            <person name="Chung A.P."/>
            <person name="Maccario L."/>
            <person name="Sorensen S.J."/>
            <person name="Morais P.V."/>
        </authorList>
    </citation>
    <scope>NUCLEOTIDE SEQUENCE [LARGE SCALE GENOMIC DNA]</scope>
    <source>
        <strain evidence="6 7">FZUC8N2.13</strain>
    </source>
</reference>
<evidence type="ECO:0000313" key="7">
    <source>
        <dbReference type="Proteomes" id="UP001574169"/>
    </source>
</evidence>
<dbReference type="PANTHER" id="PTHR30408">
    <property type="entry name" value="TYPE-1 RESTRICTION ENZYME ECOKI SPECIFICITY PROTEIN"/>
    <property type="match status" value="1"/>
</dbReference>
<feature type="domain" description="Type I restriction modification DNA specificity" evidence="5">
    <location>
        <begin position="207"/>
        <end position="384"/>
    </location>
</feature>
<dbReference type="InterPro" id="IPR000055">
    <property type="entry name" value="Restrct_endonuc_typeI_TRD"/>
</dbReference>
<keyword evidence="6" id="KW-0255">Endonuclease</keyword>
<name>A0ABV4T8Z0_9FLAO</name>
<dbReference type="PANTHER" id="PTHR30408:SF12">
    <property type="entry name" value="TYPE I RESTRICTION ENZYME MJAVIII SPECIFICITY SUBUNIT"/>
    <property type="match status" value="1"/>
</dbReference>
<keyword evidence="6" id="KW-0378">Hydrolase</keyword>
<comment type="caution">
    <text evidence="6">The sequence shown here is derived from an EMBL/GenBank/DDBJ whole genome shotgun (WGS) entry which is preliminary data.</text>
</comment>
<evidence type="ECO:0000256" key="2">
    <source>
        <dbReference type="ARBA" id="ARBA00022747"/>
    </source>
</evidence>
<proteinExistence type="inferred from homology"/>
<accession>A0ABV4T8Z0</accession>
<organism evidence="6 7">
    <name type="scientific">Flavobacterium zubiriense</name>
    <dbReference type="NCBI Taxonomy" id="3138075"/>
    <lineage>
        <taxon>Bacteria</taxon>
        <taxon>Pseudomonadati</taxon>
        <taxon>Bacteroidota</taxon>
        <taxon>Flavobacteriia</taxon>
        <taxon>Flavobacteriales</taxon>
        <taxon>Flavobacteriaceae</taxon>
        <taxon>Flavobacterium</taxon>
    </lineage>
</organism>
<dbReference type="Gene3D" id="3.90.220.20">
    <property type="entry name" value="DNA methylase specificity domains"/>
    <property type="match status" value="2"/>
</dbReference>
<keyword evidence="2" id="KW-0680">Restriction system</keyword>
<evidence type="ECO:0000256" key="3">
    <source>
        <dbReference type="ARBA" id="ARBA00023125"/>
    </source>
</evidence>
<dbReference type="GO" id="GO:0016787">
    <property type="term" value="F:hydrolase activity"/>
    <property type="evidence" value="ECO:0007669"/>
    <property type="project" value="UniProtKB-KW"/>
</dbReference>
<dbReference type="EMBL" id="JBCFQL010000003">
    <property type="protein sequence ID" value="MFA9190570.1"/>
    <property type="molecule type" value="Genomic_DNA"/>
</dbReference>
<dbReference type="EC" id="3.1.21.-" evidence="6"/>
<feature type="coiled-coil region" evidence="4">
    <location>
        <begin position="371"/>
        <end position="398"/>
    </location>
</feature>
<evidence type="ECO:0000313" key="6">
    <source>
        <dbReference type="EMBL" id="MFA9190570.1"/>
    </source>
</evidence>
<dbReference type="Pfam" id="PF01420">
    <property type="entry name" value="Methylase_S"/>
    <property type="match status" value="2"/>
</dbReference>
<protein>
    <submittedName>
        <fullName evidence="6">Restriction endonuclease subunit S</fullName>
        <ecNumber evidence="6">3.1.21.-</ecNumber>
    </submittedName>
</protein>
<dbReference type="CDD" id="cd17246">
    <property type="entry name" value="RMtype1_S_SonII-TRD2-CR2_like"/>
    <property type="match status" value="1"/>
</dbReference>
<keyword evidence="7" id="KW-1185">Reference proteome</keyword>
<dbReference type="SUPFAM" id="SSF116734">
    <property type="entry name" value="DNA methylase specificity domain"/>
    <property type="match status" value="2"/>
</dbReference>
<keyword evidence="3" id="KW-0238">DNA-binding</keyword>
<dbReference type="Proteomes" id="UP001574169">
    <property type="component" value="Unassembled WGS sequence"/>
</dbReference>
<evidence type="ECO:0000256" key="1">
    <source>
        <dbReference type="ARBA" id="ARBA00010923"/>
    </source>
</evidence>
<keyword evidence="6" id="KW-0540">Nuclease</keyword>
<feature type="domain" description="Type I restriction modification DNA specificity" evidence="5">
    <location>
        <begin position="3"/>
        <end position="181"/>
    </location>
</feature>
<comment type="similarity">
    <text evidence="1">Belongs to the type-I restriction system S methylase family.</text>
</comment>
<dbReference type="CDD" id="cd17259">
    <property type="entry name" value="RMtype1_S_StySKI-TRD2-CR2_like"/>
    <property type="match status" value="1"/>
</dbReference>
<dbReference type="RefSeq" id="WP_373405575.1">
    <property type="nucleotide sequence ID" value="NZ_JBCFQL010000003.1"/>
</dbReference>
<evidence type="ECO:0000259" key="5">
    <source>
        <dbReference type="Pfam" id="PF01420"/>
    </source>
</evidence>
<gene>
    <name evidence="6" type="ORF">AAGV28_04235</name>
</gene>
<dbReference type="InterPro" id="IPR052021">
    <property type="entry name" value="Type-I_RS_S_subunit"/>
</dbReference>
<feature type="coiled-coil region" evidence="4">
    <location>
        <begin position="172"/>
        <end position="199"/>
    </location>
</feature>
<keyword evidence="4" id="KW-0175">Coiled coil</keyword>
<evidence type="ECO:0000256" key="4">
    <source>
        <dbReference type="SAM" id="Coils"/>
    </source>
</evidence>